<reference evidence="3" key="2">
    <citation type="submission" date="2015-01" db="EMBL/GenBank/DDBJ databases">
        <title>Evolutionary Origins and Diversification of the Mycorrhizal Mutualists.</title>
        <authorList>
            <consortium name="DOE Joint Genome Institute"/>
            <consortium name="Mycorrhizal Genomics Consortium"/>
            <person name="Kohler A."/>
            <person name="Kuo A."/>
            <person name="Nagy L.G."/>
            <person name="Floudas D."/>
            <person name="Copeland A."/>
            <person name="Barry K.W."/>
            <person name="Cichocki N."/>
            <person name="Veneault-Fourrey C."/>
            <person name="LaButti K."/>
            <person name="Lindquist E.A."/>
            <person name="Lipzen A."/>
            <person name="Lundell T."/>
            <person name="Morin E."/>
            <person name="Murat C."/>
            <person name="Riley R."/>
            <person name="Ohm R."/>
            <person name="Sun H."/>
            <person name="Tunlid A."/>
            <person name="Henrissat B."/>
            <person name="Grigoriev I.V."/>
            <person name="Hibbett D.S."/>
            <person name="Martin F."/>
        </authorList>
    </citation>
    <scope>NUCLEOTIDE SEQUENCE [LARGE SCALE GENOMIC DNA]</scope>
    <source>
        <strain evidence="3">Marx 270</strain>
    </source>
</reference>
<accession>A0A0C3JRX9</accession>
<feature type="compositionally biased region" description="Low complexity" evidence="1">
    <location>
        <begin position="35"/>
        <end position="51"/>
    </location>
</feature>
<sequence length="51" mass="5236">MLDAGAGTSKHQLWLAAREAEKAKWSRDTPAVGDPGSTPSTSSQPPSASVV</sequence>
<gene>
    <name evidence="2" type="ORF">M404DRAFT_1003927</name>
</gene>
<dbReference type="InParanoid" id="A0A0C3JRX9"/>
<feature type="compositionally biased region" description="Basic and acidic residues" evidence="1">
    <location>
        <begin position="18"/>
        <end position="27"/>
    </location>
</feature>
<proteinExistence type="predicted"/>
<organism evidence="2 3">
    <name type="scientific">Pisolithus tinctorius Marx 270</name>
    <dbReference type="NCBI Taxonomy" id="870435"/>
    <lineage>
        <taxon>Eukaryota</taxon>
        <taxon>Fungi</taxon>
        <taxon>Dikarya</taxon>
        <taxon>Basidiomycota</taxon>
        <taxon>Agaricomycotina</taxon>
        <taxon>Agaricomycetes</taxon>
        <taxon>Agaricomycetidae</taxon>
        <taxon>Boletales</taxon>
        <taxon>Sclerodermatineae</taxon>
        <taxon>Pisolithaceae</taxon>
        <taxon>Pisolithus</taxon>
    </lineage>
</organism>
<evidence type="ECO:0000313" key="2">
    <source>
        <dbReference type="EMBL" id="KIO00242.1"/>
    </source>
</evidence>
<feature type="non-terminal residue" evidence="2">
    <location>
        <position position="1"/>
    </location>
</feature>
<reference evidence="2 3" key="1">
    <citation type="submission" date="2014-04" db="EMBL/GenBank/DDBJ databases">
        <authorList>
            <consortium name="DOE Joint Genome Institute"/>
            <person name="Kuo A."/>
            <person name="Kohler A."/>
            <person name="Costa M.D."/>
            <person name="Nagy L.G."/>
            <person name="Floudas D."/>
            <person name="Copeland A."/>
            <person name="Barry K.W."/>
            <person name="Cichocki N."/>
            <person name="Veneault-Fourrey C."/>
            <person name="LaButti K."/>
            <person name="Lindquist E.A."/>
            <person name="Lipzen A."/>
            <person name="Lundell T."/>
            <person name="Morin E."/>
            <person name="Murat C."/>
            <person name="Sun H."/>
            <person name="Tunlid A."/>
            <person name="Henrissat B."/>
            <person name="Grigoriev I.V."/>
            <person name="Hibbett D.S."/>
            <person name="Martin F."/>
            <person name="Nordberg H.P."/>
            <person name="Cantor M.N."/>
            <person name="Hua S.X."/>
        </authorList>
    </citation>
    <scope>NUCLEOTIDE SEQUENCE [LARGE SCALE GENOMIC DNA]</scope>
    <source>
        <strain evidence="2 3">Marx 270</strain>
    </source>
</reference>
<protein>
    <submittedName>
        <fullName evidence="2">Uncharacterized protein</fullName>
    </submittedName>
</protein>
<dbReference type="OrthoDB" id="2678818at2759"/>
<dbReference type="Proteomes" id="UP000054217">
    <property type="component" value="Unassembled WGS sequence"/>
</dbReference>
<dbReference type="HOGENOM" id="CLU_185483_1_1_1"/>
<keyword evidence="3" id="KW-1185">Reference proteome</keyword>
<feature type="region of interest" description="Disordered" evidence="1">
    <location>
        <begin position="1"/>
        <end position="51"/>
    </location>
</feature>
<evidence type="ECO:0000256" key="1">
    <source>
        <dbReference type="SAM" id="MobiDB-lite"/>
    </source>
</evidence>
<name>A0A0C3JRX9_PISTI</name>
<dbReference type="AlphaFoldDB" id="A0A0C3JRX9"/>
<dbReference type="EMBL" id="KN831997">
    <property type="protein sequence ID" value="KIO00242.1"/>
    <property type="molecule type" value="Genomic_DNA"/>
</dbReference>
<evidence type="ECO:0000313" key="3">
    <source>
        <dbReference type="Proteomes" id="UP000054217"/>
    </source>
</evidence>